<keyword evidence="6" id="KW-0233">DNA recombination</keyword>
<feature type="domain" description="DDE Tnp4" evidence="7">
    <location>
        <begin position="117"/>
        <end position="268"/>
    </location>
</feature>
<dbReference type="STRING" id="65393.PCC7424_3862"/>
<evidence type="ECO:0000313" key="10">
    <source>
        <dbReference type="Proteomes" id="UP000002384"/>
    </source>
</evidence>
<dbReference type="Pfam" id="PF13613">
    <property type="entry name" value="HTH_Tnp_4"/>
    <property type="match status" value="1"/>
</dbReference>
<name>B7KJF7_GLOC7</name>
<evidence type="ECO:0000259" key="8">
    <source>
        <dbReference type="Pfam" id="PF13613"/>
    </source>
</evidence>
<dbReference type="NCBIfam" id="NF033581">
    <property type="entry name" value="transpos_IS5_4"/>
    <property type="match status" value="1"/>
</dbReference>
<dbReference type="InterPro" id="IPR047959">
    <property type="entry name" value="Transpos_IS5"/>
</dbReference>
<comment type="cofactor">
    <cofactor evidence="1">
        <name>a divalent metal cation</name>
        <dbReference type="ChEBI" id="CHEBI:60240"/>
    </cofactor>
</comment>
<evidence type="ECO:0000313" key="9">
    <source>
        <dbReference type="EMBL" id="ACK72241.1"/>
    </source>
</evidence>
<evidence type="ECO:0000256" key="1">
    <source>
        <dbReference type="ARBA" id="ARBA00001968"/>
    </source>
</evidence>
<proteinExistence type="inferred from homology"/>
<dbReference type="InterPro" id="IPR027805">
    <property type="entry name" value="Transposase_HTH_dom"/>
</dbReference>
<evidence type="ECO:0000256" key="4">
    <source>
        <dbReference type="ARBA" id="ARBA00022723"/>
    </source>
</evidence>
<dbReference type="RefSeq" id="WP_015955833.1">
    <property type="nucleotide sequence ID" value="NC_011729.1"/>
</dbReference>
<keyword evidence="3" id="KW-0815">Transposition</keyword>
<keyword evidence="4" id="KW-0479">Metal-binding</keyword>
<gene>
    <name evidence="9" type="ordered locus">PCC7424_3862</name>
</gene>
<evidence type="ECO:0000256" key="5">
    <source>
        <dbReference type="ARBA" id="ARBA00023125"/>
    </source>
</evidence>
<dbReference type="GO" id="GO:0003677">
    <property type="term" value="F:DNA binding"/>
    <property type="evidence" value="ECO:0007669"/>
    <property type="project" value="UniProtKB-KW"/>
</dbReference>
<evidence type="ECO:0000256" key="3">
    <source>
        <dbReference type="ARBA" id="ARBA00022578"/>
    </source>
</evidence>
<dbReference type="HOGENOM" id="CLU_3426479_0_0_3"/>
<dbReference type="PANTHER" id="PTHR23080">
    <property type="entry name" value="THAP DOMAIN PROTEIN"/>
    <property type="match status" value="1"/>
</dbReference>
<dbReference type="GO" id="GO:0032196">
    <property type="term" value="P:transposition"/>
    <property type="evidence" value="ECO:0007669"/>
    <property type="project" value="UniProtKB-KW"/>
</dbReference>
<dbReference type="EMBL" id="CP001291">
    <property type="protein sequence ID" value="ACK72241.1"/>
    <property type="molecule type" value="Genomic_DNA"/>
</dbReference>
<dbReference type="GO" id="GO:0046872">
    <property type="term" value="F:metal ion binding"/>
    <property type="evidence" value="ECO:0007669"/>
    <property type="project" value="UniProtKB-KW"/>
</dbReference>
<dbReference type="InterPro" id="IPR027806">
    <property type="entry name" value="HARBI1_dom"/>
</dbReference>
<evidence type="ECO:0000256" key="6">
    <source>
        <dbReference type="ARBA" id="ARBA00023172"/>
    </source>
</evidence>
<keyword evidence="10" id="KW-1185">Reference proteome</keyword>
<evidence type="ECO:0008006" key="11">
    <source>
        <dbReference type="Google" id="ProtNLM"/>
    </source>
</evidence>
<dbReference type="eggNOG" id="COG1234">
    <property type="taxonomic scope" value="Bacteria"/>
</dbReference>
<protein>
    <recommendedName>
        <fullName evidence="11">Transposase IS4 family protein</fullName>
    </recommendedName>
</protein>
<feature type="domain" description="Transposase Helix-turn-helix" evidence="8">
    <location>
        <begin position="46"/>
        <end position="94"/>
    </location>
</feature>
<evidence type="ECO:0000256" key="2">
    <source>
        <dbReference type="ARBA" id="ARBA00010075"/>
    </source>
</evidence>
<organism evidence="9 10">
    <name type="scientific">Gloeothece citriformis (strain PCC 7424)</name>
    <name type="common">Cyanothece sp. (strain PCC 7424)</name>
    <dbReference type="NCBI Taxonomy" id="65393"/>
    <lineage>
        <taxon>Bacteria</taxon>
        <taxon>Bacillati</taxon>
        <taxon>Cyanobacteriota</taxon>
        <taxon>Cyanophyceae</taxon>
        <taxon>Oscillatoriophycideae</taxon>
        <taxon>Chroococcales</taxon>
        <taxon>Aphanothecaceae</taxon>
        <taxon>Gloeothece</taxon>
        <taxon>Gloeothece citriformis</taxon>
    </lineage>
</organism>
<keyword evidence="5" id="KW-0238">DNA-binding</keyword>
<reference evidence="10" key="1">
    <citation type="journal article" date="2011" name="MBio">
        <title>Novel metabolic attributes of the genus Cyanothece, comprising a group of unicellular nitrogen-fixing Cyanobacteria.</title>
        <authorList>
            <person name="Bandyopadhyay A."/>
            <person name="Elvitigala T."/>
            <person name="Welsh E."/>
            <person name="Stockel J."/>
            <person name="Liberton M."/>
            <person name="Min H."/>
            <person name="Sherman L.A."/>
            <person name="Pakrasi H.B."/>
        </authorList>
    </citation>
    <scope>NUCLEOTIDE SEQUENCE [LARGE SCALE GENOMIC DNA]</scope>
    <source>
        <strain evidence="10">PCC 7424</strain>
    </source>
</reference>
<dbReference type="OrthoDB" id="573424at2"/>
<dbReference type="AlphaFoldDB" id="B7KJF7"/>
<accession>B7KJF7</accession>
<comment type="similarity">
    <text evidence="2">Belongs to the transposase 11 family.</text>
</comment>
<sequence>MKYWQAKNLASTEFKRLTGVKKTFRLMVRTVKNKEQEKKKIGRKPKLIVEDQILMMLQYLREYRTYYHIGKDWKISESSVCRIVHKIENLLIKSRQFRLPGKKELWQSQRQEELVVMDVMESQIERPKKRQKQFYSGKPREHTLKTQLVIQQKTGLIVCLVNGKGKTHDFKLFKNSGVKFGTLMQVIADKGYQGIAKIHQLSETPIKKKKGKKLTQEEKIYNRQLNRLRITVEHINRRLKIFKILSYPYRNRSKRFGLRANLIAGLHNYDLAN</sequence>
<dbReference type="GO" id="GO:0006310">
    <property type="term" value="P:DNA recombination"/>
    <property type="evidence" value="ECO:0007669"/>
    <property type="project" value="UniProtKB-KW"/>
</dbReference>
<dbReference type="Proteomes" id="UP000002384">
    <property type="component" value="Chromosome"/>
</dbReference>
<dbReference type="KEGG" id="cyc:PCC7424_3862"/>
<dbReference type="Pfam" id="PF13359">
    <property type="entry name" value="DDE_Tnp_4"/>
    <property type="match status" value="1"/>
</dbReference>
<evidence type="ECO:0000259" key="7">
    <source>
        <dbReference type="Pfam" id="PF13359"/>
    </source>
</evidence>